<feature type="compositionally biased region" description="Basic residues" evidence="1">
    <location>
        <begin position="71"/>
        <end position="99"/>
    </location>
</feature>
<feature type="region of interest" description="Disordered" evidence="1">
    <location>
        <begin position="353"/>
        <end position="435"/>
    </location>
</feature>
<accession>A0A136JJC0</accession>
<dbReference type="InParanoid" id="A0A136JJC0"/>
<feature type="domain" description="Transcription activator GCR1-like" evidence="2">
    <location>
        <begin position="438"/>
        <end position="512"/>
    </location>
</feature>
<organism evidence="3 4">
    <name type="scientific">Microdochium bolleyi</name>
    <dbReference type="NCBI Taxonomy" id="196109"/>
    <lineage>
        <taxon>Eukaryota</taxon>
        <taxon>Fungi</taxon>
        <taxon>Dikarya</taxon>
        <taxon>Ascomycota</taxon>
        <taxon>Pezizomycotina</taxon>
        <taxon>Sordariomycetes</taxon>
        <taxon>Xylariomycetidae</taxon>
        <taxon>Xylariales</taxon>
        <taxon>Microdochiaceae</taxon>
        <taxon>Microdochium</taxon>
    </lineage>
</organism>
<reference evidence="4" key="1">
    <citation type="submission" date="2016-02" db="EMBL/GenBank/DDBJ databases">
        <title>Draft genome sequence of Microdochium bolleyi, a fungal endophyte of beachgrass.</title>
        <authorList>
            <consortium name="DOE Joint Genome Institute"/>
            <person name="David A.S."/>
            <person name="May G."/>
            <person name="Haridas S."/>
            <person name="Lim J."/>
            <person name="Wang M."/>
            <person name="Labutti K."/>
            <person name="Lipzen A."/>
            <person name="Barry K."/>
            <person name="Grigoriev I.V."/>
        </authorList>
    </citation>
    <scope>NUCLEOTIDE SEQUENCE [LARGE SCALE GENOMIC DNA]</scope>
    <source>
        <strain evidence="4">J235TASD1</strain>
    </source>
</reference>
<feature type="region of interest" description="Disordered" evidence="1">
    <location>
        <begin position="1"/>
        <end position="252"/>
    </location>
</feature>
<evidence type="ECO:0000313" key="3">
    <source>
        <dbReference type="EMBL" id="KXJ97232.1"/>
    </source>
</evidence>
<dbReference type="PANTHER" id="PTHR37784:SF4">
    <property type="entry name" value="TRANSCRIPTION FACTOR-LIKE PROTEIN EUC1"/>
    <property type="match status" value="1"/>
</dbReference>
<dbReference type="InterPro" id="IPR052146">
    <property type="entry name" value="HOT1"/>
</dbReference>
<dbReference type="OrthoDB" id="428577at2759"/>
<feature type="compositionally biased region" description="Low complexity" evidence="1">
    <location>
        <begin position="113"/>
        <end position="124"/>
    </location>
</feature>
<name>A0A136JJC0_9PEZI</name>
<dbReference type="GO" id="GO:0060963">
    <property type="term" value="P:positive regulation of ribosomal protein gene transcription by RNA polymerase II"/>
    <property type="evidence" value="ECO:0007669"/>
    <property type="project" value="TreeGrafter"/>
</dbReference>
<evidence type="ECO:0000256" key="1">
    <source>
        <dbReference type="SAM" id="MobiDB-lite"/>
    </source>
</evidence>
<gene>
    <name evidence="3" type="ORF">Micbo1qcDRAFT_6522</name>
</gene>
<dbReference type="AlphaFoldDB" id="A0A136JJC0"/>
<feature type="compositionally biased region" description="Pro residues" evidence="1">
    <location>
        <begin position="373"/>
        <end position="384"/>
    </location>
</feature>
<dbReference type="STRING" id="196109.A0A136JJC0"/>
<dbReference type="PANTHER" id="PTHR37784">
    <property type="entry name" value="PROTEIN MSN1"/>
    <property type="match status" value="1"/>
</dbReference>
<evidence type="ECO:0000313" key="4">
    <source>
        <dbReference type="Proteomes" id="UP000070501"/>
    </source>
</evidence>
<keyword evidence="4" id="KW-1185">Reference proteome</keyword>
<evidence type="ECO:0000259" key="2">
    <source>
        <dbReference type="Pfam" id="PF12550"/>
    </source>
</evidence>
<dbReference type="GO" id="GO:0000981">
    <property type="term" value="F:DNA-binding transcription factor activity, RNA polymerase II-specific"/>
    <property type="evidence" value="ECO:0007669"/>
    <property type="project" value="TreeGrafter"/>
</dbReference>
<dbReference type="GO" id="GO:0000978">
    <property type="term" value="F:RNA polymerase II cis-regulatory region sequence-specific DNA binding"/>
    <property type="evidence" value="ECO:0007669"/>
    <property type="project" value="TreeGrafter"/>
</dbReference>
<proteinExistence type="predicted"/>
<feature type="compositionally biased region" description="Polar residues" evidence="1">
    <location>
        <begin position="134"/>
        <end position="148"/>
    </location>
</feature>
<feature type="compositionally biased region" description="Low complexity" evidence="1">
    <location>
        <begin position="156"/>
        <end position="166"/>
    </location>
</feature>
<dbReference type="EMBL" id="KQ964245">
    <property type="protein sequence ID" value="KXJ97232.1"/>
    <property type="molecule type" value="Genomic_DNA"/>
</dbReference>
<dbReference type="Proteomes" id="UP000070501">
    <property type="component" value="Unassembled WGS sequence"/>
</dbReference>
<dbReference type="Pfam" id="PF12550">
    <property type="entry name" value="GCR1_C"/>
    <property type="match status" value="1"/>
</dbReference>
<dbReference type="InterPro" id="IPR022210">
    <property type="entry name" value="TF_GCR1-like"/>
</dbReference>
<protein>
    <submittedName>
        <fullName evidence="3">Transcriptional activator of glycolytic enzymes-domain-containing protein</fullName>
    </submittedName>
</protein>
<feature type="compositionally biased region" description="Low complexity" evidence="1">
    <location>
        <begin position="57"/>
        <end position="70"/>
    </location>
</feature>
<sequence>MPSDSSPRPWPRDSDSRYLAAVEGDPPDSATRSSRGHARLPGLAAMLPGKPSSPRLQQQQQQSQHSQPSHQFHHHHHQHQQYHHQQHQHQRHNPQHHQHPVTSSPAPRPLSPPFSATAAATPSTIPRPPLLVTAPQQPSRPHSPTSIPTHGPPATLPASTSPTSALNTAPVATSAAPLPVAPRTVGAKRPAAADLQRSVSTAPPLKRPATTSTIPLPAAGGGTKRSGSPSPAPAPSYHDYPRQMPPTSANIPTTVPTSANTAAISVLPVPSAAMMHQPLTADQLQGQSPEQLIYTVLQLQSQHHQYVAHISSQYQNISQQLAELRSSLHAFYSGQAACHQAAASVVSPSSALTTSTLRDPFSSSRQTTAPPLASQPPPTAPQPGPLAGLYHHPPSTSHSRSGSLRVPPVSPTTEAGVLPRPSAQTPATPGGPPTYEYRTVATVEEVWREYKEGIDGQPAIEDLDASWGSRWRPEPRGRTWYSRRKVIWDKIKEYISDGMDETAAVREVERLRDGGTINKLIRLLQDERKDRGLDDSLIG</sequence>
<dbReference type="PRINTS" id="PR01217">
    <property type="entry name" value="PRICHEXTENSN"/>
</dbReference>